<dbReference type="FunFam" id="3.20.20.140:FF:000005">
    <property type="entry name" value="TatD family hydrolase"/>
    <property type="match status" value="1"/>
</dbReference>
<dbReference type="AlphaFoldDB" id="A0A6L6YGL6"/>
<name>A0A6L6YGL6_9BURK</name>
<dbReference type="SUPFAM" id="SSF51556">
    <property type="entry name" value="Metallo-dependent hydrolases"/>
    <property type="match status" value="1"/>
</dbReference>
<reference evidence="5 6" key="1">
    <citation type="submission" date="2019-12" db="EMBL/GenBank/DDBJ databases">
        <title>Microbes associate with the intestines of laboratory mice.</title>
        <authorList>
            <person name="Navarre W."/>
            <person name="Wong E."/>
        </authorList>
    </citation>
    <scope>NUCLEOTIDE SEQUENCE [LARGE SCALE GENOMIC DNA]</scope>
    <source>
        <strain evidence="5 6">NM82_D38</strain>
    </source>
</reference>
<dbReference type="PANTHER" id="PTHR46124">
    <property type="entry name" value="D-AMINOACYL-TRNA DEACYLASE"/>
    <property type="match status" value="1"/>
</dbReference>
<organism evidence="5 6">
    <name type="scientific">Parasutterella muris</name>
    <dbReference type="NCBI Taxonomy" id="2565572"/>
    <lineage>
        <taxon>Bacteria</taxon>
        <taxon>Pseudomonadati</taxon>
        <taxon>Pseudomonadota</taxon>
        <taxon>Betaproteobacteria</taxon>
        <taxon>Burkholderiales</taxon>
        <taxon>Sutterellaceae</taxon>
        <taxon>Parasutterella</taxon>
    </lineage>
</organism>
<comment type="caution">
    <text evidence="5">The sequence shown here is derived from an EMBL/GenBank/DDBJ whole genome shotgun (WGS) entry which is preliminary data.</text>
</comment>
<evidence type="ECO:0000256" key="4">
    <source>
        <dbReference type="PIRSR" id="PIRSR005902-1"/>
    </source>
</evidence>
<keyword evidence="5" id="KW-0540">Nuclease</keyword>
<dbReference type="InterPro" id="IPR001130">
    <property type="entry name" value="TatD-like"/>
</dbReference>
<dbReference type="GO" id="GO:0004536">
    <property type="term" value="F:DNA nuclease activity"/>
    <property type="evidence" value="ECO:0007669"/>
    <property type="project" value="InterPro"/>
</dbReference>
<dbReference type="Pfam" id="PF01026">
    <property type="entry name" value="TatD_DNase"/>
    <property type="match status" value="1"/>
</dbReference>
<feature type="binding site" evidence="4">
    <location>
        <position position="128"/>
    </location>
    <ligand>
        <name>a divalent metal cation</name>
        <dbReference type="ChEBI" id="CHEBI:60240"/>
        <label>2</label>
    </ligand>
</feature>
<proteinExistence type="inferred from homology"/>
<dbReference type="GO" id="GO:0005829">
    <property type="term" value="C:cytosol"/>
    <property type="evidence" value="ECO:0007669"/>
    <property type="project" value="TreeGrafter"/>
</dbReference>
<dbReference type="InterPro" id="IPR032466">
    <property type="entry name" value="Metal_Hydrolase"/>
</dbReference>
<dbReference type="EMBL" id="WSRP01000004">
    <property type="protein sequence ID" value="MVX55933.1"/>
    <property type="molecule type" value="Genomic_DNA"/>
</dbReference>
<dbReference type="PIRSF" id="PIRSF005902">
    <property type="entry name" value="DNase_TatD"/>
    <property type="match status" value="1"/>
</dbReference>
<dbReference type="PANTHER" id="PTHR46124:SF2">
    <property type="entry name" value="D-AMINOACYL-TRNA DEACYLASE"/>
    <property type="match status" value="1"/>
</dbReference>
<dbReference type="InterPro" id="IPR018228">
    <property type="entry name" value="DNase_TatD-rel_CS"/>
</dbReference>
<keyword evidence="2 4" id="KW-0479">Metal-binding</keyword>
<dbReference type="InterPro" id="IPR015991">
    <property type="entry name" value="TatD/YcfH-like"/>
</dbReference>
<dbReference type="NCBIfam" id="TIGR00010">
    <property type="entry name" value="YchF/TatD family DNA exonuclease"/>
    <property type="match status" value="1"/>
</dbReference>
<dbReference type="GO" id="GO:0046872">
    <property type="term" value="F:metal ion binding"/>
    <property type="evidence" value="ECO:0007669"/>
    <property type="project" value="UniProtKB-KW"/>
</dbReference>
<evidence type="ECO:0000313" key="6">
    <source>
        <dbReference type="Proteomes" id="UP000472580"/>
    </source>
</evidence>
<comment type="similarity">
    <text evidence="1">Belongs to the metallo-dependent hydrolases superfamily. TatD-type hydrolase family.</text>
</comment>
<keyword evidence="6" id="KW-1185">Reference proteome</keyword>
<dbReference type="RefSeq" id="WP_160334370.1">
    <property type="nucleotide sequence ID" value="NZ_WSRP01000004.1"/>
</dbReference>
<dbReference type="Gene3D" id="3.20.20.140">
    <property type="entry name" value="Metal-dependent hydrolases"/>
    <property type="match status" value="1"/>
</dbReference>
<evidence type="ECO:0000256" key="1">
    <source>
        <dbReference type="ARBA" id="ARBA00009275"/>
    </source>
</evidence>
<feature type="binding site" evidence="4">
    <location>
        <position position="92"/>
    </location>
    <ligand>
        <name>a divalent metal cation</name>
        <dbReference type="ChEBI" id="CHEBI:60240"/>
        <label>1</label>
    </ligand>
</feature>
<keyword evidence="3" id="KW-0378">Hydrolase</keyword>
<feature type="binding site" evidence="4">
    <location>
        <position position="6"/>
    </location>
    <ligand>
        <name>a divalent metal cation</name>
        <dbReference type="ChEBI" id="CHEBI:60240"/>
        <label>1</label>
    </ligand>
</feature>
<feature type="binding site" evidence="4">
    <location>
        <position position="153"/>
    </location>
    <ligand>
        <name>a divalent metal cation</name>
        <dbReference type="ChEBI" id="CHEBI:60240"/>
        <label>2</label>
    </ligand>
</feature>
<dbReference type="CDD" id="cd01310">
    <property type="entry name" value="TatD_DNAse"/>
    <property type="match status" value="1"/>
</dbReference>
<evidence type="ECO:0000256" key="3">
    <source>
        <dbReference type="ARBA" id="ARBA00022801"/>
    </source>
</evidence>
<evidence type="ECO:0000313" key="5">
    <source>
        <dbReference type="EMBL" id="MVX55933.1"/>
    </source>
</evidence>
<dbReference type="OrthoDB" id="9810005at2"/>
<feature type="binding site" evidence="4">
    <location>
        <position position="203"/>
    </location>
    <ligand>
        <name>a divalent metal cation</name>
        <dbReference type="ChEBI" id="CHEBI:60240"/>
        <label>1</label>
    </ligand>
</feature>
<dbReference type="GO" id="GO:0004527">
    <property type="term" value="F:exonuclease activity"/>
    <property type="evidence" value="ECO:0007669"/>
    <property type="project" value="UniProtKB-KW"/>
</dbReference>
<feature type="binding site" evidence="4">
    <location>
        <position position="8"/>
    </location>
    <ligand>
        <name>a divalent metal cation</name>
        <dbReference type="ChEBI" id="CHEBI:60240"/>
        <label>1</label>
    </ligand>
</feature>
<evidence type="ECO:0000256" key="2">
    <source>
        <dbReference type="ARBA" id="ARBA00022723"/>
    </source>
</evidence>
<dbReference type="Proteomes" id="UP000472580">
    <property type="component" value="Unassembled WGS sequence"/>
</dbReference>
<protein>
    <submittedName>
        <fullName evidence="5">YchF/TatD family DNA exonuclease</fullName>
    </submittedName>
</protein>
<gene>
    <name evidence="5" type="ORF">E5987_01760</name>
</gene>
<keyword evidence="5" id="KW-0269">Exonuclease</keyword>
<accession>A0A6L6YGL6</accession>
<sequence>MLIDSHSHIDSDCFADMLPELFERMKKADVAGTLIAGCSLHEYERGLKFTQEHPNTWYAVGVHPSTHDDPHEASIEELVELSKPEKIVAIGECGLDYYYEEAPYDDQKERFARHVEAAKIAKLPLIIHSRDAKEDTMDILRSHGADQCGFVLHCFTGDKEMARAALDLGGYISFSGIVTFKNAAQIQDVASWVPEDRFLVETDCPYLAPIPYRGKQNEPSYVRLVAEKVASLRGVSLDEVADASTRNFFKVFSRAKL</sequence>
<dbReference type="PROSITE" id="PS01090">
    <property type="entry name" value="TATD_2"/>
    <property type="match status" value="1"/>
</dbReference>